<dbReference type="PANTHER" id="PTHR28122">
    <property type="entry name" value="E3 UBIQUITIN-PROTEIN LIGASE SUBSTRATE RECEPTOR MMS22"/>
    <property type="match status" value="1"/>
</dbReference>
<evidence type="ECO:0000313" key="3">
    <source>
        <dbReference type="EMBL" id="RKP30749.1"/>
    </source>
</evidence>
<keyword evidence="4" id="KW-1185">Reference proteome</keyword>
<evidence type="ECO:0000313" key="4">
    <source>
        <dbReference type="Proteomes" id="UP000268321"/>
    </source>
</evidence>
<keyword evidence="2" id="KW-1133">Transmembrane helix</keyword>
<feature type="region of interest" description="Disordered" evidence="1">
    <location>
        <begin position="240"/>
        <end position="345"/>
    </location>
</feature>
<protein>
    <submittedName>
        <fullName evidence="3">Uncharacterized protein</fullName>
    </submittedName>
</protein>
<evidence type="ECO:0000256" key="1">
    <source>
        <dbReference type="SAM" id="MobiDB-lite"/>
    </source>
</evidence>
<feature type="compositionally biased region" description="Polar residues" evidence="1">
    <location>
        <begin position="275"/>
        <end position="287"/>
    </location>
</feature>
<dbReference type="EMBL" id="ML004452">
    <property type="protein sequence ID" value="RKP30749.1"/>
    <property type="molecule type" value="Genomic_DNA"/>
</dbReference>
<proteinExistence type="predicted"/>
<evidence type="ECO:0000256" key="2">
    <source>
        <dbReference type="SAM" id="Phobius"/>
    </source>
</evidence>
<feature type="compositionally biased region" description="Polar residues" evidence="1">
    <location>
        <begin position="129"/>
        <end position="138"/>
    </location>
</feature>
<dbReference type="Pfam" id="PF09462">
    <property type="entry name" value="Mus7"/>
    <property type="match status" value="1"/>
</dbReference>
<gene>
    <name evidence="3" type="ORF">METBISCDRAFT_27124</name>
</gene>
<dbReference type="OrthoDB" id="4018542at2759"/>
<reference evidence="4" key="1">
    <citation type="journal article" date="2018" name="Nat. Microbiol.">
        <title>Leveraging single-cell genomics to expand the fungal tree of life.</title>
        <authorList>
            <person name="Ahrendt S.R."/>
            <person name="Quandt C.A."/>
            <person name="Ciobanu D."/>
            <person name="Clum A."/>
            <person name="Salamov A."/>
            <person name="Andreopoulos B."/>
            <person name="Cheng J.F."/>
            <person name="Woyke T."/>
            <person name="Pelin A."/>
            <person name="Henrissat B."/>
            <person name="Reynolds N.K."/>
            <person name="Benny G.L."/>
            <person name="Smith M.E."/>
            <person name="James T.Y."/>
            <person name="Grigoriev I.V."/>
        </authorList>
    </citation>
    <scope>NUCLEOTIDE SEQUENCE [LARGE SCALE GENOMIC DNA]</scope>
    <source>
        <strain evidence="4">Baker2002</strain>
    </source>
</reference>
<dbReference type="GO" id="GO:0005634">
    <property type="term" value="C:nucleus"/>
    <property type="evidence" value="ECO:0007669"/>
    <property type="project" value="InterPro"/>
</dbReference>
<feature type="region of interest" description="Disordered" evidence="1">
    <location>
        <begin position="125"/>
        <end position="159"/>
    </location>
</feature>
<accession>A0A4V1J342</accession>
<name>A0A4V1J342_9ASCO</name>
<feature type="compositionally biased region" description="Polar residues" evidence="1">
    <location>
        <begin position="249"/>
        <end position="258"/>
    </location>
</feature>
<sequence length="1676" mass="187082">MDALSDSDPENSLPLLPDAAVDVDRLRNFLSFASRETRERLRREAAETDLRRVFENSELYEGPSSVDFFHIPSSSPHKPASSPVQETRVPAALECVDIDAVSPSLSRSYPGHEQVAKNASFADVGVPDASTSHETTNHPASASAPPETAETERDAWPSRSLRQRTFASKHPYIADQADYLEICSIQSINEMFGADADLAGVVRTLNRLYMRKKKWYPDEFRYKSANFYVHLGRSRARALQGDADAENQVDLSSSQVSDGTFAPKSESGRVDEVLSPNNGVRQSSSETDVAPPDDILRALNPAESSSDDDSWVRSAAPPRIERDSDSESDSDQTSESEPEQMVRVGGRYRKLSRILKGVLPESAKRLSMFQYQEPVRKKRIKHRAVVPRKGLAQRKFGSASSKTRDLQQELMRFSDSDEDAAFSRSHLVQTNLDVESPALRQFGDAYISEVPECNAFSSDEEPFSDRSVSPSGSPLLDTYLHEFDSVWPEQAENYENGWVTHVGLREAPEIAVQVAHRSPKAPSGGVRQNPALGRSRALSTRTRRVAMLAKLAKRPFHQRARVADLVGRIPWGLVRRETVRKQPADSPRKQPVNSPQTTKNVPPAPKTHPRTKSPEHPDTARKYAHLDFKRTPTASTVVYEIESTEKFVRLRKTAGFRVPVLLPTKEDLFAEPGLAGNPLLCEGDFARGFAAGINYFTGEDGVCFTLGGTVYTLGLYRLKESREQETRLFTAIHVLLARTHTFLSDLARHEVSAALVCVMKWLLIVNSRPTADQMAWVAALLALFSKFQEHEVRRLQCAIHSQLLFVLWLLYQLENAHAPGATALQRELNRSAADFWLLFFVTWRTDDLRDARPGHSAVYDAVRVLRVVCSDSASWWLPIEKALSEAVSAPGDPALVDQMLFLAAVVPRTEHSWAPFLAVLRKFQRDVSSHNHHGLLDACDVAVLRLGWPWHELVLVAVYASFAQRKFANFDDEHALQVIGTVRAVADLSDRTVFDRFLVLVYRYVSDLDSSRSVKRLVSKLVPSSAFVYTRERRSRTAFVNRANLLLLFSQVSTLDLGVQFVGLVDQVCGVDDAKTLVHAADAVAAYCVVARTRRHEWPVDAIVRLLSCGVLRPFSTVMAVLGTLVRGNSGVSVLGDALDALDDAWGDSWGDALVGLNERVPVDAAAAARADWAVLVDIFARVDLGAVPDAHALKMLALLVYAFHVPSASQNASQYVLALQRRVTALLDAHMRRWPPHNTRIRDAVEMGILLWNRTAAAAGNRHWNVMMYQKFSFMGTDQLRRDLVCLFALEYLHENAHVRPDDVASIDKILMRALCALFLAPYVLGLFIVLARDARSLFFGTHAFTTRTNATDALYALLANRVKVLTAVVHGVRARPAVAPPEKDAWIVYLVECLRAEYSRSFGAAGYPEMCRHLMDAIHSSSRPSVSEMAPYWDFAAVLGLSSTRRQATWYRLTDAEKMAALHCELVYALQFETRPLQRMHSWLADMDASLVYALVEVYVCALRADPSYWCHLAHALALVLLRLRRFEGPHNDAFLRLADVLTHVAAVSSNRDAFEVQAVCTCVQILDFGVSLYDGYLEQDAMHRHAHDFVAGIETDASQHAWNTRHFSALSVAQLIAMENPQNQAAPRLVYDACLRRVDASDDAFELMTRSVLRLRRRVSPDAPSVLDFDLTF</sequence>
<feature type="region of interest" description="Disordered" evidence="1">
    <location>
        <begin position="516"/>
        <end position="539"/>
    </location>
</feature>
<dbReference type="PANTHER" id="PTHR28122:SF1">
    <property type="entry name" value="E3 UBIQUITIN-PROTEIN LIGASE SUBSTRATE RECEPTOR MMS22"/>
    <property type="match status" value="1"/>
</dbReference>
<organism evidence="3 4">
    <name type="scientific">Metschnikowia bicuspidata</name>
    <dbReference type="NCBI Taxonomy" id="27322"/>
    <lineage>
        <taxon>Eukaryota</taxon>
        <taxon>Fungi</taxon>
        <taxon>Dikarya</taxon>
        <taxon>Ascomycota</taxon>
        <taxon>Saccharomycotina</taxon>
        <taxon>Pichiomycetes</taxon>
        <taxon>Metschnikowiaceae</taxon>
        <taxon>Metschnikowia</taxon>
    </lineage>
</organism>
<feature type="compositionally biased region" description="Polar residues" evidence="1">
    <location>
        <begin position="591"/>
        <end position="600"/>
    </location>
</feature>
<dbReference type="GO" id="GO:0000724">
    <property type="term" value="P:double-strand break repair via homologous recombination"/>
    <property type="evidence" value="ECO:0007669"/>
    <property type="project" value="TreeGrafter"/>
</dbReference>
<dbReference type="GO" id="GO:0035361">
    <property type="term" value="C:Cul8-RING ubiquitin ligase complex"/>
    <property type="evidence" value="ECO:0007669"/>
    <property type="project" value="TreeGrafter"/>
</dbReference>
<dbReference type="InterPro" id="IPR019021">
    <property type="entry name" value="Mms22"/>
</dbReference>
<dbReference type="Proteomes" id="UP000268321">
    <property type="component" value="Unassembled WGS sequence"/>
</dbReference>
<keyword evidence="2" id="KW-0812">Transmembrane</keyword>
<feature type="region of interest" description="Disordered" evidence="1">
    <location>
        <begin position="577"/>
        <end position="618"/>
    </location>
</feature>
<feature type="transmembrane region" description="Helical" evidence="2">
    <location>
        <begin position="1311"/>
        <end position="1333"/>
    </location>
</feature>
<feature type="compositionally biased region" description="Basic and acidic residues" evidence="1">
    <location>
        <begin position="577"/>
        <end position="588"/>
    </location>
</feature>
<feature type="compositionally biased region" description="Acidic residues" evidence="1">
    <location>
        <begin position="326"/>
        <end position="338"/>
    </location>
</feature>
<feature type="compositionally biased region" description="Low complexity" evidence="1">
    <location>
        <begin position="139"/>
        <end position="148"/>
    </location>
</feature>
<dbReference type="GO" id="GO:0031297">
    <property type="term" value="P:replication fork processing"/>
    <property type="evidence" value="ECO:0007669"/>
    <property type="project" value="InterPro"/>
</dbReference>
<keyword evidence="2" id="KW-0472">Membrane</keyword>